<dbReference type="Proteomes" id="UP000503046">
    <property type="component" value="Segment"/>
</dbReference>
<keyword evidence="2" id="KW-1185">Reference proteome</keyword>
<name>A0A6G6XYJ9_9CAUD</name>
<accession>A0A6G6XYJ9</accession>
<evidence type="ECO:0000313" key="2">
    <source>
        <dbReference type="Proteomes" id="UP000503046"/>
    </source>
</evidence>
<sequence>MNDTLKRLQAANFIRDAAERVVMARLDAQAAAKERVLDGRTNNEMWLAGLNMVAKANEDGFTIVETYVAVLAALAEMQPYILELIKEMISIVSNGAMGGDSDEELTRCTKTLDMIENIVLMSMLTEGQTDRAKAQRERVKECVAMEREAQARGN</sequence>
<proteinExistence type="predicted"/>
<reference evidence="1 2" key="1">
    <citation type="submission" date="2020-02" db="EMBL/GenBank/DDBJ databases">
        <title>Identification and Characterization of First Virulent Phages, Including a Novel Jumbo Virus, Infecting Ochrobactrum spp.</title>
        <authorList>
            <person name="Decewicz P."/>
            <person name="Golec P."/>
            <person name="Szymczak M."/>
            <person name="Radlinska M."/>
            <person name="Dziewit L."/>
        </authorList>
    </citation>
    <scope>NUCLEOTIDE SEQUENCE [LARGE SCALE GENOMIC DNA]</scope>
</reference>
<dbReference type="EMBL" id="MT028492">
    <property type="protein sequence ID" value="QIG66068.1"/>
    <property type="molecule type" value="Genomic_DNA"/>
</dbReference>
<organism evidence="1 2">
    <name type="scientific">Ochrobactrum phage vB_OspP_OH</name>
    <dbReference type="NCBI Taxonomy" id="2712957"/>
    <lineage>
        <taxon>Viruses</taxon>
        <taxon>Duplodnaviria</taxon>
        <taxon>Heunggongvirae</taxon>
        <taxon>Uroviricota</taxon>
        <taxon>Caudoviricetes</taxon>
        <taxon>Wolominvirus</taxon>
        <taxon>Wolominvirus OH</taxon>
    </lineage>
</organism>
<protein>
    <submittedName>
        <fullName evidence="1">Uncharacterized protein</fullName>
    </submittedName>
</protein>
<evidence type="ECO:0000313" key="1">
    <source>
        <dbReference type="EMBL" id="QIG66068.1"/>
    </source>
</evidence>
<gene>
    <name evidence="1" type="ORF">phiOH_p12</name>
</gene>